<dbReference type="SMART" id="SM00939">
    <property type="entry name" value="PepX_C"/>
    <property type="match status" value="1"/>
</dbReference>
<sequence length="589" mass="64737">MEHARRPVALLAGLVAVVTGSALLMPLSAAATPQGPVVGNETKPIYSHADAVKETVYIESKIDSDSDGKLDRIAADVMRPKETNSGLKVPIVMEASPYYQLAPLLTRERLDRQIPMLPKDFRRWYDEFFVPRGYAVVEVEMQGTARSDGCPTTGGKEDTRSIAASIDWLNGRAKAFYADGTPAVASWSTGAVGMLGGSYNGTLPTAVAATGIKGLKTIVPMSAISSWYDYTRDQGIGYSNGWDERYAEWLASYVASPAARERCKEQLKALGDNSGDDTFNYTSFWRERDYKPDVDNIRASVFVVHGQEDWNVKPGHYSKLWDLLAKNHIPRKLWLLRGGHVDPNGVRSAEWQAAMHRWMDHWLYGLDNGVMKEPIADIQRPDGKWETQTSWPDKKAEDTRLFFGPATDGVAGTLRSLPSWPSGNQSFTDDPQQTEVNAIGGPEAAKANRLAYLTPELKQPTRISGTSEVTVRVTPETTSTPLTGLLVDYGPASDPAFRPIVVTRGAIDVKNHLSLSWEHDLKPGQSYYVRWKLHPKDYIFAAGHRIGLVVVANNASYVSVDAKAGKNSISLLTSNIELPVVGGRKALGF</sequence>
<proteinExistence type="predicted"/>
<dbReference type="InterPro" id="IPR029058">
    <property type="entry name" value="AB_hydrolase_fold"/>
</dbReference>
<dbReference type="Gene3D" id="3.40.50.1820">
    <property type="entry name" value="alpha/beta hydrolase"/>
    <property type="match status" value="2"/>
</dbReference>
<keyword evidence="2" id="KW-0732">Signal</keyword>
<reference evidence="4 5" key="1">
    <citation type="submission" date="2020-08" db="EMBL/GenBank/DDBJ databases">
        <title>Sequencing the genomes of 1000 actinobacteria strains.</title>
        <authorList>
            <person name="Klenk H.-P."/>
        </authorList>
    </citation>
    <scope>NUCLEOTIDE SEQUENCE [LARGE SCALE GENOMIC DNA]</scope>
    <source>
        <strain evidence="4 5">DSM 44230</strain>
    </source>
</reference>
<dbReference type="InterPro" id="IPR005674">
    <property type="entry name" value="CocE/Ser_esterase"/>
</dbReference>
<dbReference type="EC" id="3.4.14.11" evidence="4"/>
<keyword evidence="1 4" id="KW-0378">Hydrolase</keyword>
<dbReference type="Pfam" id="PF08530">
    <property type="entry name" value="PepX_C"/>
    <property type="match status" value="1"/>
</dbReference>
<name>A0A7W7G072_9PSEU</name>
<evidence type="ECO:0000313" key="4">
    <source>
        <dbReference type="EMBL" id="MBB4681924.1"/>
    </source>
</evidence>
<evidence type="ECO:0000256" key="1">
    <source>
        <dbReference type="ARBA" id="ARBA00022801"/>
    </source>
</evidence>
<feature type="domain" description="Xaa-Pro dipeptidyl-peptidase C-terminal" evidence="3">
    <location>
        <begin position="356"/>
        <end position="577"/>
    </location>
</feature>
<dbReference type="GO" id="GO:0008239">
    <property type="term" value="F:dipeptidyl-peptidase activity"/>
    <property type="evidence" value="ECO:0007669"/>
    <property type="project" value="UniProtKB-EC"/>
</dbReference>
<feature type="chain" id="PRO_5030593080" evidence="2">
    <location>
        <begin position="32"/>
        <end position="589"/>
    </location>
</feature>
<gene>
    <name evidence="4" type="ORF">HNR67_008042</name>
</gene>
<dbReference type="Pfam" id="PF02129">
    <property type="entry name" value="Peptidase_S15"/>
    <property type="match status" value="1"/>
</dbReference>
<dbReference type="InterPro" id="IPR000383">
    <property type="entry name" value="Xaa-Pro-like_dom"/>
</dbReference>
<dbReference type="InterPro" id="IPR013736">
    <property type="entry name" value="Xaa-Pro_dipept_C"/>
</dbReference>
<dbReference type="EMBL" id="JACHMH010000001">
    <property type="protein sequence ID" value="MBB4681924.1"/>
    <property type="molecule type" value="Genomic_DNA"/>
</dbReference>
<dbReference type="NCBIfam" id="TIGR00976">
    <property type="entry name" value="CocE_NonD"/>
    <property type="match status" value="1"/>
</dbReference>
<accession>A0A7W7G072</accession>
<protein>
    <submittedName>
        <fullName evidence="4">X-Pro dipeptidyl-peptidase</fullName>
        <ecNumber evidence="4">3.4.14.11</ecNumber>
    </submittedName>
</protein>
<dbReference type="SUPFAM" id="SSF53474">
    <property type="entry name" value="alpha/beta-Hydrolases"/>
    <property type="match status" value="1"/>
</dbReference>
<evidence type="ECO:0000256" key="2">
    <source>
        <dbReference type="SAM" id="SignalP"/>
    </source>
</evidence>
<feature type="signal peptide" evidence="2">
    <location>
        <begin position="1"/>
        <end position="31"/>
    </location>
</feature>
<keyword evidence="5" id="KW-1185">Reference proteome</keyword>
<dbReference type="Proteomes" id="UP000533598">
    <property type="component" value="Unassembled WGS sequence"/>
</dbReference>
<evidence type="ECO:0000313" key="5">
    <source>
        <dbReference type="Proteomes" id="UP000533598"/>
    </source>
</evidence>
<dbReference type="RefSeq" id="WP_185008850.1">
    <property type="nucleotide sequence ID" value="NZ_BAAAUI010000034.1"/>
</dbReference>
<comment type="caution">
    <text evidence="4">The sequence shown here is derived from an EMBL/GenBank/DDBJ whole genome shotgun (WGS) entry which is preliminary data.</text>
</comment>
<dbReference type="SUPFAM" id="SSF49785">
    <property type="entry name" value="Galactose-binding domain-like"/>
    <property type="match status" value="1"/>
</dbReference>
<evidence type="ECO:0000259" key="3">
    <source>
        <dbReference type="SMART" id="SM00939"/>
    </source>
</evidence>
<dbReference type="NCBIfam" id="NF003780">
    <property type="entry name" value="PRK05371.1-1"/>
    <property type="match status" value="1"/>
</dbReference>
<organism evidence="4 5">
    <name type="scientific">Crossiella cryophila</name>
    <dbReference type="NCBI Taxonomy" id="43355"/>
    <lineage>
        <taxon>Bacteria</taxon>
        <taxon>Bacillati</taxon>
        <taxon>Actinomycetota</taxon>
        <taxon>Actinomycetes</taxon>
        <taxon>Pseudonocardiales</taxon>
        <taxon>Pseudonocardiaceae</taxon>
        <taxon>Crossiella</taxon>
    </lineage>
</organism>
<dbReference type="InterPro" id="IPR008979">
    <property type="entry name" value="Galactose-bd-like_sf"/>
</dbReference>
<dbReference type="Gene3D" id="2.60.120.260">
    <property type="entry name" value="Galactose-binding domain-like"/>
    <property type="match status" value="1"/>
</dbReference>
<dbReference type="AlphaFoldDB" id="A0A7W7G072"/>